<dbReference type="GO" id="GO:0005829">
    <property type="term" value="C:cytosol"/>
    <property type="evidence" value="ECO:0007669"/>
    <property type="project" value="TreeGrafter"/>
</dbReference>
<comment type="similarity">
    <text evidence="1">Belongs to the OSBP family.</text>
</comment>
<dbReference type="AlphaFoldDB" id="A0A2V3J622"/>
<comment type="caution">
    <text evidence="3">The sequence shown here is derived from an EMBL/GenBank/DDBJ whole genome shotgun (WGS) entry which is preliminary data.</text>
</comment>
<feature type="compositionally biased region" description="Basic and acidic residues" evidence="2">
    <location>
        <begin position="54"/>
        <end position="63"/>
    </location>
</feature>
<evidence type="ECO:0000313" key="3">
    <source>
        <dbReference type="EMBL" id="PXF49437.1"/>
    </source>
</evidence>
<organism evidence="3 4">
    <name type="scientific">Gracilariopsis chorda</name>
    <dbReference type="NCBI Taxonomy" id="448386"/>
    <lineage>
        <taxon>Eukaryota</taxon>
        <taxon>Rhodophyta</taxon>
        <taxon>Florideophyceae</taxon>
        <taxon>Rhodymeniophycidae</taxon>
        <taxon>Gracilariales</taxon>
        <taxon>Gracilariaceae</taxon>
        <taxon>Gracilariopsis</taxon>
    </lineage>
</organism>
<dbReference type="GO" id="GO:0032934">
    <property type="term" value="F:sterol binding"/>
    <property type="evidence" value="ECO:0007669"/>
    <property type="project" value="TreeGrafter"/>
</dbReference>
<dbReference type="Proteomes" id="UP000247409">
    <property type="component" value="Unassembled WGS sequence"/>
</dbReference>
<dbReference type="InterPro" id="IPR037239">
    <property type="entry name" value="OSBP_sf"/>
</dbReference>
<dbReference type="STRING" id="448386.A0A2V3J622"/>
<gene>
    <name evidence="3" type="ORF">BWQ96_00753</name>
</gene>
<dbReference type="InterPro" id="IPR000648">
    <property type="entry name" value="Oxysterol-bd"/>
</dbReference>
<evidence type="ECO:0000256" key="1">
    <source>
        <dbReference type="ARBA" id="ARBA00008842"/>
    </source>
</evidence>
<dbReference type="Gene3D" id="3.30.70.3490">
    <property type="match status" value="1"/>
</dbReference>
<feature type="region of interest" description="Disordered" evidence="2">
    <location>
        <begin position="395"/>
        <end position="416"/>
    </location>
</feature>
<reference evidence="3 4" key="1">
    <citation type="journal article" date="2018" name="Mol. Biol. Evol.">
        <title>Analysis of the draft genome of the red seaweed Gracilariopsis chorda provides insights into genome size evolution in Rhodophyta.</title>
        <authorList>
            <person name="Lee J."/>
            <person name="Yang E.C."/>
            <person name="Graf L."/>
            <person name="Yang J.H."/>
            <person name="Qiu H."/>
            <person name="Zel Zion U."/>
            <person name="Chan C.X."/>
            <person name="Stephens T.G."/>
            <person name="Weber A.P.M."/>
            <person name="Boo G.H."/>
            <person name="Boo S.M."/>
            <person name="Kim K.M."/>
            <person name="Shin Y."/>
            <person name="Jung M."/>
            <person name="Lee S.J."/>
            <person name="Yim H.S."/>
            <person name="Lee J.H."/>
            <person name="Bhattacharya D."/>
            <person name="Yoon H.S."/>
        </authorList>
    </citation>
    <scope>NUCLEOTIDE SEQUENCE [LARGE SCALE GENOMIC DNA]</scope>
    <source>
        <strain evidence="3 4">SKKU-2015</strain>
        <tissue evidence="3">Whole body</tissue>
    </source>
</reference>
<keyword evidence="4" id="KW-1185">Reference proteome</keyword>
<evidence type="ECO:0000256" key="2">
    <source>
        <dbReference type="SAM" id="MobiDB-lite"/>
    </source>
</evidence>
<feature type="region of interest" description="Disordered" evidence="2">
    <location>
        <begin position="38"/>
        <end position="66"/>
    </location>
</feature>
<dbReference type="PANTHER" id="PTHR10972">
    <property type="entry name" value="OXYSTEROL-BINDING PROTEIN-RELATED"/>
    <property type="match status" value="1"/>
</dbReference>
<dbReference type="EMBL" id="NBIV01000005">
    <property type="protein sequence ID" value="PXF49437.1"/>
    <property type="molecule type" value="Genomic_DNA"/>
</dbReference>
<dbReference type="Pfam" id="PF01237">
    <property type="entry name" value="Oxysterol_BP"/>
    <property type="match status" value="1"/>
</dbReference>
<dbReference type="SUPFAM" id="SSF144000">
    <property type="entry name" value="Oxysterol-binding protein-like"/>
    <property type="match status" value="1"/>
</dbReference>
<name>A0A2V3J622_9FLOR</name>
<dbReference type="GO" id="GO:0016020">
    <property type="term" value="C:membrane"/>
    <property type="evidence" value="ECO:0007669"/>
    <property type="project" value="TreeGrafter"/>
</dbReference>
<dbReference type="PANTHER" id="PTHR10972:SF136">
    <property type="entry name" value="OXYSTEROL-BINDING PROTEIN 8"/>
    <property type="match status" value="1"/>
</dbReference>
<proteinExistence type="inferred from homology"/>
<evidence type="ECO:0000313" key="4">
    <source>
        <dbReference type="Proteomes" id="UP000247409"/>
    </source>
</evidence>
<dbReference type="GO" id="GO:0120009">
    <property type="term" value="P:intermembrane lipid transfer"/>
    <property type="evidence" value="ECO:0007669"/>
    <property type="project" value="UniProtKB-ARBA"/>
</dbReference>
<dbReference type="FunFam" id="2.40.160.120:FF:000001">
    <property type="entry name" value="Oxysterol-binding protein"/>
    <property type="match status" value="1"/>
</dbReference>
<accession>A0A2V3J622</accession>
<sequence length="450" mass="50606">MAPIKETETETPTATDSTMSWGSWISSMANSAYSNVVGAPQTPDELTPTTALTKEGEGEKESHGFGNVDIESRNELWRQLVSVIGMDVMHMRLSLPIWLFEPTTALSRMVETFEFSDLLDRAASCEDTVLRDCLVAAFVISAFSHTERVRKPFNPVLGETFEYINPLNGMKFYAEQVSHHPPVSVSRCEGKGWTAGEAVDINATFQGNSIEISNTGTRYIHFTETGDHYTWNLPQCLVSNLFVGTAFVDHFGTIELRNESTNTTSILEISKCGWFSANRYEVGGELLDEIGNQIVSFKGAWNKFLDGERRMKAKGEGTNRLWMAGSHMLSEEDGGGEYGDFAACTKFTKKVLAFDADYAMELPPTDSRLRPDRLALERGDRPTAAEEKLRVEHLQRERRAAAKSSGAETEHKPKYFKKISKDEQKWEPLNNYWSESRSLSDEARRELTLW</sequence>
<protein>
    <submittedName>
        <fullName evidence="3">Oxysterol-binding protein 8</fullName>
    </submittedName>
</protein>
<dbReference type="OrthoDB" id="1854502at2759"/>
<dbReference type="Gene3D" id="2.40.160.120">
    <property type="match status" value="1"/>
</dbReference>